<gene>
    <name evidence="1" type="ORF">AVDCRST_MAG02-1697</name>
</gene>
<sequence>CSFSCWWPPSPRRSPQCSRIWVRSLRFSRSWGCCCARWLFSR</sequence>
<feature type="non-terminal residue" evidence="1">
    <location>
        <position position="42"/>
    </location>
</feature>
<feature type="non-terminal residue" evidence="1">
    <location>
        <position position="1"/>
    </location>
</feature>
<proteinExistence type="predicted"/>
<evidence type="ECO:0000313" key="1">
    <source>
        <dbReference type="EMBL" id="CAA9457606.1"/>
    </source>
</evidence>
<reference evidence="1" key="1">
    <citation type="submission" date="2020-02" db="EMBL/GenBank/DDBJ databases">
        <authorList>
            <person name="Meier V. D."/>
        </authorList>
    </citation>
    <scope>NUCLEOTIDE SEQUENCE</scope>
    <source>
        <strain evidence="1">AVDCRST_MAG02</strain>
    </source>
</reference>
<protein>
    <submittedName>
        <fullName evidence="1">Uncharacterized protein</fullName>
    </submittedName>
</protein>
<dbReference type="AlphaFoldDB" id="A0A6J4R0C9"/>
<accession>A0A6J4R0C9</accession>
<name>A0A6J4R0C9_9ACTN</name>
<organism evidence="1">
    <name type="scientific">uncultured Rubrobacteraceae bacterium</name>
    <dbReference type="NCBI Taxonomy" id="349277"/>
    <lineage>
        <taxon>Bacteria</taxon>
        <taxon>Bacillati</taxon>
        <taxon>Actinomycetota</taxon>
        <taxon>Rubrobacteria</taxon>
        <taxon>Rubrobacterales</taxon>
        <taxon>Rubrobacteraceae</taxon>
        <taxon>environmental samples</taxon>
    </lineage>
</organism>
<dbReference type="EMBL" id="CADCVH010000055">
    <property type="protein sequence ID" value="CAA9457606.1"/>
    <property type="molecule type" value="Genomic_DNA"/>
</dbReference>